<name>A0AAD6NMA1_DREDA</name>
<dbReference type="EMBL" id="JAQGDS010000001">
    <property type="protein sequence ID" value="KAJ6264596.1"/>
    <property type="molecule type" value="Genomic_DNA"/>
</dbReference>
<gene>
    <name evidence="2" type="ORF">Dda_0745</name>
</gene>
<comment type="caution">
    <text evidence="2">The sequence shown here is derived from an EMBL/GenBank/DDBJ whole genome shotgun (WGS) entry which is preliminary data.</text>
</comment>
<dbReference type="Proteomes" id="UP001221413">
    <property type="component" value="Unassembled WGS sequence"/>
</dbReference>
<sequence length="189" mass="20992">MENKDAACADGDGQPSGSIIKLRAAVHAVVFINKLAVLASKDDNGSKLHNLQSEQYDAGHPDDSHSDFQTNPSEAGGFNYDKIQFYSEYMPDRMTRTWDPYLYDSHPSLDYDMFTARRSATAQKSQHPDLPAIGGDDSRPQHPDLPAWQYAESGMDTEREEELEAAKRHYIAGFEAGLKARGPESRGPD</sequence>
<dbReference type="AlphaFoldDB" id="A0AAD6NMA1"/>
<evidence type="ECO:0000256" key="1">
    <source>
        <dbReference type="SAM" id="MobiDB-lite"/>
    </source>
</evidence>
<feature type="region of interest" description="Disordered" evidence="1">
    <location>
        <begin position="54"/>
        <end position="75"/>
    </location>
</feature>
<organism evidence="2 3">
    <name type="scientific">Drechslerella dactyloides</name>
    <name type="common">Nematode-trapping fungus</name>
    <name type="synonym">Arthrobotrys dactyloides</name>
    <dbReference type="NCBI Taxonomy" id="74499"/>
    <lineage>
        <taxon>Eukaryota</taxon>
        <taxon>Fungi</taxon>
        <taxon>Dikarya</taxon>
        <taxon>Ascomycota</taxon>
        <taxon>Pezizomycotina</taxon>
        <taxon>Orbiliomycetes</taxon>
        <taxon>Orbiliales</taxon>
        <taxon>Orbiliaceae</taxon>
        <taxon>Drechslerella</taxon>
    </lineage>
</organism>
<reference evidence="2" key="1">
    <citation type="submission" date="2023-01" db="EMBL/GenBank/DDBJ databases">
        <title>The chitinases involved in constricting ring structure development in the nematode-trapping fungus Drechslerella dactyloides.</title>
        <authorList>
            <person name="Wang R."/>
            <person name="Zhang L."/>
            <person name="Tang P."/>
            <person name="Li S."/>
            <person name="Liang L."/>
        </authorList>
    </citation>
    <scope>NUCLEOTIDE SEQUENCE</scope>
    <source>
        <strain evidence="2">YMF1.00031</strain>
    </source>
</reference>
<proteinExistence type="predicted"/>
<accession>A0AAD6NMA1</accession>
<feature type="compositionally biased region" description="Basic and acidic residues" evidence="1">
    <location>
        <begin position="57"/>
        <end position="66"/>
    </location>
</feature>
<protein>
    <submittedName>
        <fullName evidence="2">Uncharacterized protein</fullName>
    </submittedName>
</protein>
<evidence type="ECO:0000313" key="3">
    <source>
        <dbReference type="Proteomes" id="UP001221413"/>
    </source>
</evidence>
<feature type="region of interest" description="Disordered" evidence="1">
    <location>
        <begin position="119"/>
        <end position="147"/>
    </location>
</feature>
<keyword evidence="3" id="KW-1185">Reference proteome</keyword>
<evidence type="ECO:0000313" key="2">
    <source>
        <dbReference type="EMBL" id="KAJ6264596.1"/>
    </source>
</evidence>